<organism evidence="5 6">
    <name type="scientific">Anoxybacter fermentans</name>
    <dbReference type="NCBI Taxonomy" id="1323375"/>
    <lineage>
        <taxon>Bacteria</taxon>
        <taxon>Bacillati</taxon>
        <taxon>Bacillota</taxon>
        <taxon>Clostridia</taxon>
        <taxon>Halanaerobiales</taxon>
        <taxon>Anoxybacter</taxon>
    </lineage>
</organism>
<dbReference type="Proteomes" id="UP000267250">
    <property type="component" value="Chromosome"/>
</dbReference>
<comment type="similarity">
    <text evidence="1">Belongs to the peptidase U62 family.</text>
</comment>
<feature type="domain" description="Metalloprotease TldD/E N-terminal" evidence="2">
    <location>
        <begin position="23"/>
        <end position="86"/>
    </location>
</feature>
<dbReference type="InterPro" id="IPR047657">
    <property type="entry name" value="PmbA"/>
</dbReference>
<dbReference type="GO" id="GO:0005829">
    <property type="term" value="C:cytosol"/>
    <property type="evidence" value="ECO:0007669"/>
    <property type="project" value="TreeGrafter"/>
</dbReference>
<name>A0A3Q9HPX4_9FIRM</name>
<evidence type="ECO:0000313" key="5">
    <source>
        <dbReference type="EMBL" id="AZR72892.1"/>
    </source>
</evidence>
<dbReference type="PANTHER" id="PTHR43421:SF1">
    <property type="entry name" value="METALLOPROTEASE PMBA"/>
    <property type="match status" value="1"/>
</dbReference>
<dbReference type="InterPro" id="IPR045569">
    <property type="entry name" value="Metalloprtase-TldD/E_C"/>
</dbReference>
<dbReference type="InterPro" id="IPR045570">
    <property type="entry name" value="Metalloprtase-TldD/E_cen_dom"/>
</dbReference>
<dbReference type="EMBL" id="CP016379">
    <property type="protein sequence ID" value="AZR72892.1"/>
    <property type="molecule type" value="Genomic_DNA"/>
</dbReference>
<accession>A0A3Q9HPX4</accession>
<proteinExistence type="inferred from homology"/>
<feature type="domain" description="Metalloprotease TldD/E C-terminal" evidence="3">
    <location>
        <begin position="228"/>
        <end position="441"/>
    </location>
</feature>
<evidence type="ECO:0000259" key="2">
    <source>
        <dbReference type="Pfam" id="PF01523"/>
    </source>
</evidence>
<evidence type="ECO:0008006" key="7">
    <source>
        <dbReference type="Google" id="ProtNLM"/>
    </source>
</evidence>
<dbReference type="PANTHER" id="PTHR43421">
    <property type="entry name" value="METALLOPROTEASE PMBA"/>
    <property type="match status" value="1"/>
</dbReference>
<dbReference type="GO" id="GO:0008237">
    <property type="term" value="F:metallopeptidase activity"/>
    <property type="evidence" value="ECO:0007669"/>
    <property type="project" value="InterPro"/>
</dbReference>
<dbReference type="GO" id="GO:0006508">
    <property type="term" value="P:proteolysis"/>
    <property type="evidence" value="ECO:0007669"/>
    <property type="project" value="InterPro"/>
</dbReference>
<reference evidence="5 6" key="1">
    <citation type="submission" date="2016-07" db="EMBL/GenBank/DDBJ databases">
        <title>Genome and transcriptome analysis of iron-reducing fermentative bacteria Anoxybacter fermentans.</title>
        <authorList>
            <person name="Zeng X."/>
            <person name="Shao Z."/>
        </authorList>
    </citation>
    <scope>NUCLEOTIDE SEQUENCE [LARGE SCALE GENOMIC DNA]</scope>
    <source>
        <strain evidence="5 6">DY22613</strain>
    </source>
</reference>
<dbReference type="RefSeq" id="WP_164730912.1">
    <property type="nucleotide sequence ID" value="NZ_CP016379.1"/>
</dbReference>
<protein>
    <recommendedName>
        <fullName evidence="7">TldD/PmbA family protein</fullName>
    </recommendedName>
</protein>
<dbReference type="Pfam" id="PF19290">
    <property type="entry name" value="PmbA_TldD_2nd"/>
    <property type="match status" value="1"/>
</dbReference>
<dbReference type="InterPro" id="IPR002510">
    <property type="entry name" value="Metalloprtase-TldD/E_N"/>
</dbReference>
<dbReference type="InterPro" id="IPR036059">
    <property type="entry name" value="TldD/PmbA_sf"/>
</dbReference>
<keyword evidence="6" id="KW-1185">Reference proteome</keyword>
<dbReference type="SUPFAM" id="SSF111283">
    <property type="entry name" value="Putative modulator of DNA gyrase, PmbA/TldD"/>
    <property type="match status" value="1"/>
</dbReference>
<evidence type="ECO:0000259" key="4">
    <source>
        <dbReference type="Pfam" id="PF19290"/>
    </source>
</evidence>
<gene>
    <name evidence="5" type="ORF">BBF96_05500</name>
</gene>
<dbReference type="KEGG" id="aft:BBF96_05500"/>
<evidence type="ECO:0000256" key="1">
    <source>
        <dbReference type="ARBA" id="ARBA00005836"/>
    </source>
</evidence>
<dbReference type="Pfam" id="PF01523">
    <property type="entry name" value="PmbA_TldD_1st"/>
    <property type="match status" value="1"/>
</dbReference>
<dbReference type="AlphaFoldDB" id="A0A3Q9HPX4"/>
<dbReference type="InterPro" id="IPR035068">
    <property type="entry name" value="TldD/PmbA_N"/>
</dbReference>
<feature type="domain" description="Metalloprotease TldD/E central" evidence="4">
    <location>
        <begin position="136"/>
        <end position="215"/>
    </location>
</feature>
<evidence type="ECO:0000313" key="6">
    <source>
        <dbReference type="Proteomes" id="UP000267250"/>
    </source>
</evidence>
<dbReference type="Gene3D" id="3.30.2290.10">
    <property type="entry name" value="PmbA/TldD superfamily"/>
    <property type="match status" value="1"/>
</dbReference>
<dbReference type="Pfam" id="PF19289">
    <property type="entry name" value="PmbA_TldD_3rd"/>
    <property type="match status" value="1"/>
</dbReference>
<evidence type="ECO:0000259" key="3">
    <source>
        <dbReference type="Pfam" id="PF19289"/>
    </source>
</evidence>
<sequence>MKDLQLCQEIVEKGRSLGADEIEVYYHKEKKIEVMIEKNDLQIPKADDYEGIGIRVIKNNKVGFAATNRLDQVSIEKTLQGALDLAEMSTASPYNQLPDPQPVQILEGLIDPNGFSLTAEKAVEQAGIIMETVLRDSRVTLDSANVKGSFISRAIANSRGQAVREDRTLYECFLIGFARDGDDISSFNVEFISGSNFEKLPIREKSEKLARKVVNTLGAKSIPSFKGSVILSPLAIHYILLQPLSFVLRGEAVVTGMSPLKEKLGEMISSHNLTLVDDPTFADGYYSRSFDREGVPSIRLPIITKGQLNSFLHTNRTALKANTVSTGHASGNDQSITNSATNLMIEPGDVSLEEMIQDIKRGILVNRFSGNSDPISGDFSGVVKGGYYIENGEIVQPIREVMIAGNFYQMLNQISQLSNEVENFESSYTPYIQFEGVSITGR</sequence>